<accession>A0A9D7XCN5</accession>
<proteinExistence type="predicted"/>
<dbReference type="PROSITE" id="PS51257">
    <property type="entry name" value="PROKAR_LIPOPROTEIN"/>
    <property type="match status" value="1"/>
</dbReference>
<dbReference type="EMBL" id="JADKFW010000004">
    <property type="protein sequence ID" value="MBK9716964.1"/>
    <property type="molecule type" value="Genomic_DNA"/>
</dbReference>
<keyword evidence="1" id="KW-0732">Signal</keyword>
<comment type="caution">
    <text evidence="2">The sequence shown here is derived from an EMBL/GenBank/DDBJ whole genome shotgun (WGS) entry which is preliminary data.</text>
</comment>
<protein>
    <submittedName>
        <fullName evidence="2">Phosphopeptide-binding protein</fullName>
    </submittedName>
</protein>
<dbReference type="AlphaFoldDB" id="A0A9D7XCN5"/>
<sequence length="257" mass="28796">MKKLLCLSLFMSTLFFFSCKQNSPSQKTNDPSHSEVVMTPFAPSHEFPDVSLSSMTYLNGTFEFGISGNYQLGMQTPDAPQKMCANSDKGQHIHLIVDNKPYEAKYTPSFDFPIDSGEHYILAFLSRSYHESIKTKAASALVLANIAQNTFTKVSPVTQPMIFYSRPKGIYIGADTKKIMLDFYLANCTLGPNYKVKADINGKEFTIDTWQPYYLEGLPMGENTIKLSLIDSLGALVNVPLNPVERKFTLQSEPQQQ</sequence>
<organism evidence="2 3">
    <name type="scientific">Candidatus Defluviibacterium haderslevense</name>
    <dbReference type="NCBI Taxonomy" id="2981993"/>
    <lineage>
        <taxon>Bacteria</taxon>
        <taxon>Pseudomonadati</taxon>
        <taxon>Bacteroidota</taxon>
        <taxon>Saprospiria</taxon>
        <taxon>Saprospirales</taxon>
        <taxon>Saprospiraceae</taxon>
        <taxon>Candidatus Defluviibacterium</taxon>
    </lineage>
</organism>
<feature type="signal peptide" evidence="1">
    <location>
        <begin position="1"/>
        <end position="20"/>
    </location>
</feature>
<evidence type="ECO:0000256" key="1">
    <source>
        <dbReference type="SAM" id="SignalP"/>
    </source>
</evidence>
<evidence type="ECO:0000313" key="2">
    <source>
        <dbReference type="EMBL" id="MBK9716964.1"/>
    </source>
</evidence>
<feature type="chain" id="PRO_5039710822" evidence="1">
    <location>
        <begin position="21"/>
        <end position="257"/>
    </location>
</feature>
<name>A0A9D7XCN5_9BACT</name>
<dbReference type="Proteomes" id="UP000808349">
    <property type="component" value="Unassembled WGS sequence"/>
</dbReference>
<reference evidence="2 3" key="1">
    <citation type="submission" date="2020-10" db="EMBL/GenBank/DDBJ databases">
        <title>Connecting structure to function with the recovery of over 1000 high-quality activated sludge metagenome-assembled genomes encoding full-length rRNA genes using long-read sequencing.</title>
        <authorList>
            <person name="Singleton C.M."/>
            <person name="Petriglieri F."/>
            <person name="Kristensen J.M."/>
            <person name="Kirkegaard R.H."/>
            <person name="Michaelsen T.Y."/>
            <person name="Andersen M.H."/>
            <person name="Karst S.M."/>
            <person name="Dueholm M.S."/>
            <person name="Nielsen P.H."/>
            <person name="Albertsen M."/>
        </authorList>
    </citation>
    <scope>NUCLEOTIDE SEQUENCE [LARGE SCALE GENOMIC DNA]</scope>
    <source>
        <strain evidence="2">Ribe_18-Q3-R11-54_BAT3C.373</strain>
    </source>
</reference>
<evidence type="ECO:0000313" key="3">
    <source>
        <dbReference type="Proteomes" id="UP000808349"/>
    </source>
</evidence>
<gene>
    <name evidence="2" type="ORF">IPO85_05520</name>
</gene>